<accession>A0ABU4F133</accession>
<dbReference type="Proteomes" id="UP001185792">
    <property type="component" value="Unassembled WGS sequence"/>
</dbReference>
<keyword evidence="2" id="KW-1185">Reference proteome</keyword>
<evidence type="ECO:0000313" key="1">
    <source>
        <dbReference type="EMBL" id="MDV7137222.1"/>
    </source>
</evidence>
<sequence length="120" mass="13283">MTIDTYAELDALAITTPNLAAVQLAATLRGITFQQAMIAQAREWCTALDEAIDRHAQEAAYNIGHAEHLATTAEQRRAWHREAAEHLDEVTRLIEIRTVAAQMLADADTNPVDHTPTNPR</sequence>
<reference evidence="1 2" key="1">
    <citation type="submission" date="2023-10" db="EMBL/GenBank/DDBJ databases">
        <title>Development of a sustainable strategy for remediation of hydrocarbon-contaminated territories based on the waste exchange concept.</title>
        <authorList>
            <person name="Krivoruchko A."/>
        </authorList>
    </citation>
    <scope>NUCLEOTIDE SEQUENCE [LARGE SCALE GENOMIC DNA]</scope>
    <source>
        <strain evidence="1 2">IEGM 1236</strain>
    </source>
</reference>
<proteinExistence type="predicted"/>
<protein>
    <recommendedName>
        <fullName evidence="3">PE family protein</fullName>
    </recommendedName>
</protein>
<gene>
    <name evidence="1" type="ORF">R4198_26395</name>
</gene>
<evidence type="ECO:0000313" key="2">
    <source>
        <dbReference type="Proteomes" id="UP001185792"/>
    </source>
</evidence>
<organism evidence="1 2">
    <name type="scientific">Williamsia marianensis</name>
    <dbReference type="NCBI Taxonomy" id="85044"/>
    <lineage>
        <taxon>Bacteria</taxon>
        <taxon>Bacillati</taxon>
        <taxon>Actinomycetota</taxon>
        <taxon>Actinomycetes</taxon>
        <taxon>Mycobacteriales</taxon>
        <taxon>Nocardiaceae</taxon>
        <taxon>Williamsia</taxon>
    </lineage>
</organism>
<dbReference type="RefSeq" id="WP_317715061.1">
    <property type="nucleotide sequence ID" value="NZ_JAWLUM010000022.1"/>
</dbReference>
<comment type="caution">
    <text evidence="1">The sequence shown here is derived from an EMBL/GenBank/DDBJ whole genome shotgun (WGS) entry which is preliminary data.</text>
</comment>
<dbReference type="EMBL" id="JAWLUM010000022">
    <property type="protein sequence ID" value="MDV7137222.1"/>
    <property type="molecule type" value="Genomic_DNA"/>
</dbReference>
<name>A0ABU4F133_WILMA</name>
<evidence type="ECO:0008006" key="3">
    <source>
        <dbReference type="Google" id="ProtNLM"/>
    </source>
</evidence>